<proteinExistence type="predicted"/>
<dbReference type="PANTHER" id="PTHR35566">
    <property type="entry name" value="BLR3599 PROTEIN"/>
    <property type="match status" value="1"/>
</dbReference>
<dbReference type="Proteomes" id="UP000626148">
    <property type="component" value="Unassembled WGS sequence"/>
</dbReference>
<dbReference type="Pfam" id="PF05936">
    <property type="entry name" value="T6SS_VasE"/>
    <property type="match status" value="1"/>
</dbReference>
<dbReference type="AlphaFoldDB" id="A0A918K088"/>
<keyword evidence="2" id="KW-1185">Reference proteome</keyword>
<sequence>MKGLRKVIWAEGVFLGQQHFQAWDQYHSRTQALRSRIFETYDWGVSKLVLDESALLNGRLDVIACQGILPDGRIIDYHREHDGRLELELSQYPAERLTIALVVPNSELADNITGYTSSGRSAGWQVEYSEVEDVYDVGRLREVPLGKPNLRLQTVDSVQESLLSLNLVRLVHKHDAEYVLDEEYLPPMLTLDAVPKLGQLITNLIDILQSRFRTLQDQRIKLGDLHNMTAGEMADFLLQAELTEALSELRLMESHTRQSPFDLFSLLTRYHDRLALHLAPESVPFNGQYRHEEPGASFITLFDSFREILGAQRKRPDSGITLNEAAPGRYESSKLSEAAMDRCTFFLAVSHDSADPSWFTRFPNYFKVGAPSRIETMIASALPGLPLVHTQRVPQKVRIKSGYEYFKLDKNSDAWLDVRREGQFSAFSLGDFVSADIELLVIEE</sequence>
<reference evidence="1" key="2">
    <citation type="submission" date="2020-09" db="EMBL/GenBank/DDBJ databases">
        <authorList>
            <person name="Sun Q."/>
            <person name="Kim S."/>
        </authorList>
    </citation>
    <scope>NUCLEOTIDE SEQUENCE</scope>
    <source>
        <strain evidence="1">KCTC 22169</strain>
    </source>
</reference>
<dbReference type="InterPro" id="IPR010263">
    <property type="entry name" value="T6SS_TssK"/>
</dbReference>
<dbReference type="NCBIfam" id="TIGR03353">
    <property type="entry name" value="VI_chp_4"/>
    <property type="match status" value="1"/>
</dbReference>
<evidence type="ECO:0000313" key="1">
    <source>
        <dbReference type="EMBL" id="GGX39341.1"/>
    </source>
</evidence>
<dbReference type="PANTHER" id="PTHR35566:SF1">
    <property type="entry name" value="TYPE VI SECRETION SYSTEM BASEPLATE COMPONENT TSSK1"/>
    <property type="match status" value="1"/>
</dbReference>
<protein>
    <submittedName>
        <fullName evidence="1">Type VI secretion protein</fullName>
    </submittedName>
</protein>
<organism evidence="1 2">
    <name type="scientific">Saccharospirillum salsuginis</name>
    <dbReference type="NCBI Taxonomy" id="418750"/>
    <lineage>
        <taxon>Bacteria</taxon>
        <taxon>Pseudomonadati</taxon>
        <taxon>Pseudomonadota</taxon>
        <taxon>Gammaproteobacteria</taxon>
        <taxon>Oceanospirillales</taxon>
        <taxon>Saccharospirillaceae</taxon>
        <taxon>Saccharospirillum</taxon>
    </lineage>
</organism>
<dbReference type="RefSeq" id="WP_189606641.1">
    <property type="nucleotide sequence ID" value="NZ_BMXR01000001.1"/>
</dbReference>
<reference evidence="1" key="1">
    <citation type="journal article" date="2014" name="Int. J. Syst. Evol. Microbiol.">
        <title>Complete genome sequence of Corynebacterium casei LMG S-19264T (=DSM 44701T), isolated from a smear-ripened cheese.</title>
        <authorList>
            <consortium name="US DOE Joint Genome Institute (JGI-PGF)"/>
            <person name="Walter F."/>
            <person name="Albersmeier A."/>
            <person name="Kalinowski J."/>
            <person name="Ruckert C."/>
        </authorList>
    </citation>
    <scope>NUCLEOTIDE SEQUENCE</scope>
    <source>
        <strain evidence="1">KCTC 22169</strain>
    </source>
</reference>
<accession>A0A918K088</accession>
<evidence type="ECO:0000313" key="2">
    <source>
        <dbReference type="Proteomes" id="UP000626148"/>
    </source>
</evidence>
<comment type="caution">
    <text evidence="1">The sequence shown here is derived from an EMBL/GenBank/DDBJ whole genome shotgun (WGS) entry which is preliminary data.</text>
</comment>
<dbReference type="EMBL" id="BMXR01000001">
    <property type="protein sequence ID" value="GGX39341.1"/>
    <property type="molecule type" value="Genomic_DNA"/>
</dbReference>
<gene>
    <name evidence="1" type="ORF">GCM10007392_02110</name>
</gene>
<name>A0A918K088_9GAMM</name>